<reference evidence="1 2" key="1">
    <citation type="submission" date="2019-02" db="EMBL/GenBank/DDBJ databases">
        <title>Genomic Encyclopedia of Type Strains, Phase IV (KMG-IV): sequencing the most valuable type-strain genomes for metagenomic binning, comparative biology and taxonomic classification.</title>
        <authorList>
            <person name="Goeker M."/>
        </authorList>
    </citation>
    <scope>NUCLEOTIDE SEQUENCE [LARGE SCALE GENOMIC DNA]</scope>
    <source>
        <strain evidence="1 2">DSM 45622</strain>
    </source>
</reference>
<gene>
    <name evidence="1" type="ORF">EV189_2780</name>
</gene>
<organism evidence="1 2">
    <name type="scientific">Motilibacter rhizosphaerae</name>
    <dbReference type="NCBI Taxonomy" id="598652"/>
    <lineage>
        <taxon>Bacteria</taxon>
        <taxon>Bacillati</taxon>
        <taxon>Actinomycetota</taxon>
        <taxon>Actinomycetes</taxon>
        <taxon>Motilibacterales</taxon>
        <taxon>Motilibacteraceae</taxon>
        <taxon>Motilibacter</taxon>
    </lineage>
</organism>
<keyword evidence="2" id="KW-1185">Reference proteome</keyword>
<dbReference type="EMBL" id="SGXD01000003">
    <property type="protein sequence ID" value="RZS87354.1"/>
    <property type="molecule type" value="Genomic_DNA"/>
</dbReference>
<dbReference type="RefSeq" id="WP_130493485.1">
    <property type="nucleotide sequence ID" value="NZ_SGXD01000003.1"/>
</dbReference>
<evidence type="ECO:0000313" key="2">
    <source>
        <dbReference type="Proteomes" id="UP000293638"/>
    </source>
</evidence>
<dbReference type="Proteomes" id="UP000293638">
    <property type="component" value="Unassembled WGS sequence"/>
</dbReference>
<evidence type="ECO:0000313" key="1">
    <source>
        <dbReference type="EMBL" id="RZS87354.1"/>
    </source>
</evidence>
<dbReference type="AlphaFoldDB" id="A0A4Q7NPV0"/>
<accession>A0A4Q7NPV0</accession>
<comment type="caution">
    <text evidence="1">The sequence shown here is derived from an EMBL/GenBank/DDBJ whole genome shotgun (WGS) entry which is preliminary data.</text>
</comment>
<name>A0A4Q7NPV0_9ACTN</name>
<proteinExistence type="predicted"/>
<protein>
    <submittedName>
        <fullName evidence="1">Uncharacterized protein</fullName>
    </submittedName>
</protein>
<sequence length="65" mass="6606">MTRSTCAHAGTRTCSVPNPRTTSKRVCGYCAGGASRTYETSVARASGQASAFGVIVAVPDAPSKV</sequence>